<keyword evidence="4" id="KW-1185">Reference proteome</keyword>
<dbReference type="OrthoDB" id="5847537at2759"/>
<organism evidence="3 4">
    <name type="scientific">Ancylostoma ceylanicum</name>
    <dbReference type="NCBI Taxonomy" id="53326"/>
    <lineage>
        <taxon>Eukaryota</taxon>
        <taxon>Metazoa</taxon>
        <taxon>Ecdysozoa</taxon>
        <taxon>Nematoda</taxon>
        <taxon>Chromadorea</taxon>
        <taxon>Rhabditida</taxon>
        <taxon>Rhabditina</taxon>
        <taxon>Rhabditomorpha</taxon>
        <taxon>Strongyloidea</taxon>
        <taxon>Ancylostomatidae</taxon>
        <taxon>Ancylostomatinae</taxon>
        <taxon>Ancylostoma</taxon>
    </lineage>
</organism>
<evidence type="ECO:0000313" key="4">
    <source>
        <dbReference type="Proteomes" id="UP000024635"/>
    </source>
</evidence>
<evidence type="ECO:0000313" key="3">
    <source>
        <dbReference type="EMBL" id="EYC19976.1"/>
    </source>
</evidence>
<gene>
    <name evidence="3" type="primary">Acey_s0023.g811</name>
    <name evidence="3" type="ORF">Y032_0023g811</name>
</gene>
<dbReference type="InterPro" id="IPR025660">
    <property type="entry name" value="Pept_his_AS"/>
</dbReference>
<dbReference type="Pfam" id="PF00112">
    <property type="entry name" value="Peptidase_C1"/>
    <property type="match status" value="1"/>
</dbReference>
<dbReference type="EMBL" id="JARK01001359">
    <property type="protein sequence ID" value="EYC19976.1"/>
    <property type="molecule type" value="Genomic_DNA"/>
</dbReference>
<dbReference type="STRING" id="53326.A0A016UY90"/>
<dbReference type="InterPro" id="IPR013128">
    <property type="entry name" value="Peptidase_C1A"/>
</dbReference>
<feature type="domain" description="Peptidase C1A papain C-terminal" evidence="2">
    <location>
        <begin position="1"/>
        <end position="126"/>
    </location>
</feature>
<name>A0A016UY90_9BILA</name>
<evidence type="ECO:0000256" key="1">
    <source>
        <dbReference type="ARBA" id="ARBA00008455"/>
    </source>
</evidence>
<dbReference type="Proteomes" id="UP000024635">
    <property type="component" value="Unassembled WGS sequence"/>
</dbReference>
<sequence length="129" mass="14321">MLGIVKLPNGAGRRPTVLPTSGERGYVLPIEEAEIRREIMTYGPVVASMQAYGDLDYYTGGIYKHTAGRPRGAHAVKIIGWGTENGTDYWIVANTWNTNWGEDNGFFRILRGINHCNIEDFVVAGHIKV</sequence>
<proteinExistence type="inferred from homology"/>
<dbReference type="AlphaFoldDB" id="A0A016UY90"/>
<protein>
    <recommendedName>
        <fullName evidence="2">Peptidase C1A papain C-terminal domain-containing protein</fullName>
    </recommendedName>
</protein>
<comment type="similarity">
    <text evidence="1">Belongs to the peptidase C1 family.</text>
</comment>
<dbReference type="SMART" id="SM00645">
    <property type="entry name" value="Pept_C1"/>
    <property type="match status" value="1"/>
</dbReference>
<reference evidence="4" key="1">
    <citation type="journal article" date="2015" name="Nat. Genet.">
        <title>The genome and transcriptome of the zoonotic hookworm Ancylostoma ceylanicum identify infection-specific gene families.</title>
        <authorList>
            <person name="Schwarz E.M."/>
            <person name="Hu Y."/>
            <person name="Antoshechkin I."/>
            <person name="Miller M.M."/>
            <person name="Sternberg P.W."/>
            <person name="Aroian R.V."/>
        </authorList>
    </citation>
    <scope>NUCLEOTIDE SEQUENCE</scope>
    <source>
        <strain evidence="4">HY135</strain>
    </source>
</reference>
<comment type="caution">
    <text evidence="3">The sequence shown here is derived from an EMBL/GenBank/DDBJ whole genome shotgun (WGS) entry which is preliminary data.</text>
</comment>
<dbReference type="PROSITE" id="PS00639">
    <property type="entry name" value="THIOL_PROTEASE_HIS"/>
    <property type="match status" value="1"/>
</dbReference>
<dbReference type="PANTHER" id="PTHR12411">
    <property type="entry name" value="CYSTEINE PROTEASE FAMILY C1-RELATED"/>
    <property type="match status" value="1"/>
</dbReference>
<accession>A0A016UY90</accession>
<dbReference type="InterPro" id="IPR000668">
    <property type="entry name" value="Peptidase_C1A_C"/>
</dbReference>
<dbReference type="SUPFAM" id="SSF54001">
    <property type="entry name" value="Cysteine proteinases"/>
    <property type="match status" value="1"/>
</dbReference>
<dbReference type="GO" id="GO:0008234">
    <property type="term" value="F:cysteine-type peptidase activity"/>
    <property type="evidence" value="ECO:0007669"/>
    <property type="project" value="InterPro"/>
</dbReference>
<evidence type="ECO:0000259" key="2">
    <source>
        <dbReference type="SMART" id="SM00645"/>
    </source>
</evidence>
<dbReference type="GO" id="GO:0006508">
    <property type="term" value="P:proteolysis"/>
    <property type="evidence" value="ECO:0007669"/>
    <property type="project" value="InterPro"/>
</dbReference>
<dbReference type="Gene3D" id="3.90.70.10">
    <property type="entry name" value="Cysteine proteinases"/>
    <property type="match status" value="1"/>
</dbReference>
<dbReference type="InterPro" id="IPR038765">
    <property type="entry name" value="Papain-like_cys_pep_sf"/>
</dbReference>